<dbReference type="OrthoDB" id="2437506at2"/>
<feature type="chain" id="PRO_5021848002" description="DUF5082 domain-containing protein" evidence="1">
    <location>
        <begin position="28"/>
        <end position="255"/>
    </location>
</feature>
<comment type="caution">
    <text evidence="2">The sequence shown here is derived from an EMBL/GenBank/DDBJ whole genome shotgun (WGS) entry which is preliminary data.</text>
</comment>
<evidence type="ECO:0000313" key="3">
    <source>
        <dbReference type="Proteomes" id="UP000316626"/>
    </source>
</evidence>
<organism evidence="2 3">
    <name type="scientific">Psychrobacillus vulpis</name>
    <dbReference type="NCBI Taxonomy" id="2325572"/>
    <lineage>
        <taxon>Bacteria</taxon>
        <taxon>Bacillati</taxon>
        <taxon>Bacillota</taxon>
        <taxon>Bacilli</taxon>
        <taxon>Bacillales</taxon>
        <taxon>Bacillaceae</taxon>
        <taxon>Psychrobacillus</taxon>
    </lineage>
</organism>
<keyword evidence="3" id="KW-1185">Reference proteome</keyword>
<dbReference type="EMBL" id="VDGI01000001">
    <property type="protein sequence ID" value="TQR21677.1"/>
    <property type="molecule type" value="Genomic_DNA"/>
</dbReference>
<reference evidence="2 3" key="1">
    <citation type="submission" date="2019-06" db="EMBL/GenBank/DDBJ databases">
        <title>Psychrobacillus vulpis sp. nov., a new species isolated from feces of a red fox that inhabits in The Tablas de Daimiel Natural Park, Albacete, Spain.</title>
        <authorList>
            <person name="Rodriguez M."/>
            <person name="Reina J.C."/>
            <person name="Bejar V."/>
            <person name="Llamas I."/>
        </authorList>
    </citation>
    <scope>NUCLEOTIDE SEQUENCE [LARGE SCALE GENOMIC DNA]</scope>
    <source>
        <strain evidence="2 3">Z8</strain>
    </source>
</reference>
<proteinExistence type="predicted"/>
<dbReference type="AlphaFoldDB" id="A0A544TW52"/>
<feature type="signal peptide" evidence="1">
    <location>
        <begin position="1"/>
        <end position="27"/>
    </location>
</feature>
<name>A0A544TW52_9BACI</name>
<evidence type="ECO:0000313" key="2">
    <source>
        <dbReference type="EMBL" id="TQR21677.1"/>
    </source>
</evidence>
<protein>
    <recommendedName>
        <fullName evidence="4">DUF5082 domain-containing protein</fullName>
    </recommendedName>
</protein>
<evidence type="ECO:0008006" key="4">
    <source>
        <dbReference type="Google" id="ProtNLM"/>
    </source>
</evidence>
<gene>
    <name evidence="2" type="ORF">FG384_01600</name>
</gene>
<dbReference type="Proteomes" id="UP000316626">
    <property type="component" value="Unassembled WGS sequence"/>
</dbReference>
<dbReference type="RefSeq" id="WP_142640802.1">
    <property type="nucleotide sequence ID" value="NZ_VDGI01000001.1"/>
</dbReference>
<accession>A0A544TW52</accession>
<sequence>MIKTVKGKIIAGTLVITLASGAGVAFGASGAGENLKAWFDTQFNGAKADMENEITEYANGKKEDLKTEFNELKVGATTKINSSEETARTTANTNIDKELSQHLQSINTKKVEIEGYMNKQFEDIIVDAEQRIFDAGTEAARKASENMASHTDEVGQAAQTKLNTELTSTTDQALSDLRTAIENAKSSLQTQLDNQASSTTDEIKKLIDTRIGEVRVWVTMMTNFMVQEQEELIADRAQELEDAAKTAMQDLVDGI</sequence>
<keyword evidence="1" id="KW-0732">Signal</keyword>
<evidence type="ECO:0000256" key="1">
    <source>
        <dbReference type="SAM" id="SignalP"/>
    </source>
</evidence>